<sequence length="145" mass="16136">MPTGAAGWPRRASSGLCSSGCGANPRPSRLPKPRATCGADSASGLRERRRMRAPPSPSVPVGTMESSIFYITPENFNKLKKEVLDRSHDDNDDDDALLALFWRSLMEAPYNAAKCQAFDDDNDDDDDDDDDYHYLNKHLIFVLSR</sequence>
<accession>A0A4U6XKY6</accession>
<evidence type="ECO:0000256" key="1">
    <source>
        <dbReference type="SAM" id="MobiDB-lite"/>
    </source>
</evidence>
<evidence type="ECO:0000313" key="3">
    <source>
        <dbReference type="Proteomes" id="UP000310108"/>
    </source>
</evidence>
<feature type="region of interest" description="Disordered" evidence="1">
    <location>
        <begin position="1"/>
        <end position="64"/>
    </location>
</feature>
<reference evidence="2 3" key="1">
    <citation type="journal article" date="2019" name="PLoS ONE">
        <title>Comparative genome analysis indicates high evolutionary potential of pathogenicity genes in Colletotrichum tanaceti.</title>
        <authorList>
            <person name="Lelwala R.V."/>
            <person name="Korhonen P.K."/>
            <person name="Young N.D."/>
            <person name="Scott J.B."/>
            <person name="Ades P.A."/>
            <person name="Gasser R.B."/>
            <person name="Taylor P.W.J."/>
        </authorList>
    </citation>
    <scope>NUCLEOTIDE SEQUENCE [LARGE SCALE GENOMIC DNA]</scope>
    <source>
        <strain evidence="2">BRIP57314</strain>
    </source>
</reference>
<name>A0A4U6XKY6_9PEZI</name>
<proteinExistence type="predicted"/>
<dbReference type="AlphaFoldDB" id="A0A4U6XKY6"/>
<gene>
    <name evidence="2" type="ORF">CTA1_11917</name>
</gene>
<dbReference type="OrthoDB" id="1862401at2759"/>
<dbReference type="Proteomes" id="UP000310108">
    <property type="component" value="Unassembled WGS sequence"/>
</dbReference>
<keyword evidence="3" id="KW-1185">Reference proteome</keyword>
<feature type="compositionally biased region" description="Low complexity" evidence="1">
    <location>
        <begin position="13"/>
        <end position="22"/>
    </location>
</feature>
<protein>
    <submittedName>
        <fullName evidence="2">Uncharacterized protein</fullName>
    </submittedName>
</protein>
<organism evidence="2 3">
    <name type="scientific">Colletotrichum tanaceti</name>
    <dbReference type="NCBI Taxonomy" id="1306861"/>
    <lineage>
        <taxon>Eukaryota</taxon>
        <taxon>Fungi</taxon>
        <taxon>Dikarya</taxon>
        <taxon>Ascomycota</taxon>
        <taxon>Pezizomycotina</taxon>
        <taxon>Sordariomycetes</taxon>
        <taxon>Hypocreomycetidae</taxon>
        <taxon>Glomerellales</taxon>
        <taxon>Glomerellaceae</taxon>
        <taxon>Colletotrichum</taxon>
        <taxon>Colletotrichum destructivum species complex</taxon>
    </lineage>
</organism>
<dbReference type="EMBL" id="PJEX01000073">
    <property type="protein sequence ID" value="TKW56291.1"/>
    <property type="molecule type" value="Genomic_DNA"/>
</dbReference>
<evidence type="ECO:0000313" key="2">
    <source>
        <dbReference type="EMBL" id="TKW56291.1"/>
    </source>
</evidence>
<comment type="caution">
    <text evidence="2">The sequence shown here is derived from an EMBL/GenBank/DDBJ whole genome shotgun (WGS) entry which is preliminary data.</text>
</comment>